<sequence>MSLRPEASTAIRSSISAVKWRAACADTDVVGEFDMDGVPSVVGGFLPVVDTLPPGGSGGRAA</sequence>
<organism evidence="1 2">
    <name type="scientific">Xanthomonas perforans</name>
    <dbReference type="NCBI Taxonomy" id="442694"/>
    <lineage>
        <taxon>Bacteria</taxon>
        <taxon>Pseudomonadati</taxon>
        <taxon>Pseudomonadota</taxon>
        <taxon>Gammaproteobacteria</taxon>
        <taxon>Lysobacterales</taxon>
        <taxon>Lysobacteraceae</taxon>
        <taxon>Xanthomonas</taxon>
    </lineage>
</organism>
<protein>
    <submittedName>
        <fullName evidence="1">Uncharacterized protein</fullName>
    </submittedName>
</protein>
<evidence type="ECO:0000313" key="1">
    <source>
        <dbReference type="EMBL" id="RXD49870.1"/>
    </source>
</evidence>
<proteinExistence type="predicted"/>
<dbReference type="EMBL" id="PUUL01000134">
    <property type="protein sequence ID" value="RXD49870.1"/>
    <property type="molecule type" value="Genomic_DNA"/>
</dbReference>
<accession>A0AAQ1BUQ1</accession>
<dbReference type="KEGG" id="xpe:BJD13_11930"/>
<dbReference type="Proteomes" id="UP000289372">
    <property type="component" value="Unassembled WGS sequence"/>
</dbReference>
<comment type="caution">
    <text evidence="1">The sequence shown here is derived from an EMBL/GenBank/DDBJ whole genome shotgun (WGS) entry which is preliminary data.</text>
</comment>
<reference evidence="1 2" key="1">
    <citation type="submission" date="2018-02" db="EMBL/GenBank/DDBJ databases">
        <title>Characterization of Xanthomonas diversity in transplant houses and field plants.</title>
        <authorList>
            <person name="Abrahamian P."/>
            <person name="Timilsina S."/>
            <person name="Minsavage G.V."/>
            <person name="Goss E.M."/>
            <person name="Jones J.B."/>
            <person name="Vallad G.E."/>
        </authorList>
    </citation>
    <scope>NUCLEOTIDE SEQUENCE [LARGE SCALE GENOMIC DNA]</scope>
    <source>
        <strain evidence="1 2">GEV2132</strain>
    </source>
</reference>
<gene>
    <name evidence="1" type="ORF">DB769_20210</name>
</gene>
<name>A0AAQ1BUQ1_XANPE</name>
<dbReference type="AlphaFoldDB" id="A0AAQ1BUQ1"/>
<evidence type="ECO:0000313" key="2">
    <source>
        <dbReference type="Proteomes" id="UP000289372"/>
    </source>
</evidence>